<dbReference type="Proteomes" id="UP000433652">
    <property type="component" value="Unassembled WGS sequence"/>
</dbReference>
<dbReference type="GO" id="GO:0008171">
    <property type="term" value="F:O-methyltransferase activity"/>
    <property type="evidence" value="ECO:0007669"/>
    <property type="project" value="InterPro"/>
</dbReference>
<dbReference type="InterPro" id="IPR016461">
    <property type="entry name" value="COMT-like"/>
</dbReference>
<evidence type="ECO:0000313" key="5">
    <source>
        <dbReference type="EMBL" id="MXO60002.1"/>
    </source>
</evidence>
<keyword evidence="2" id="KW-0808">Transferase</keyword>
<evidence type="ECO:0000259" key="4">
    <source>
        <dbReference type="Pfam" id="PF00891"/>
    </source>
</evidence>
<dbReference type="EMBL" id="WTYM01000043">
    <property type="protein sequence ID" value="MXO60002.1"/>
    <property type="molecule type" value="Genomic_DNA"/>
</dbReference>
<sequence>MAIFSGDDWHVRADAAMHRAVRTGKDAIDLIYGVAPFEYLSDHPEEGLNFNRAMTSFSTTEVPAIVEAYDFAQFGSLVEVAGGHGLFLSAIFASAPDLKATLLELPQVIAEMAETPLDPYRDRAAIMPGDMFVSVPAEADA</sequence>
<organism evidence="5 6">
    <name type="scientific">Croceibacterium salegens</name>
    <dbReference type="NCBI Taxonomy" id="1737568"/>
    <lineage>
        <taxon>Bacteria</taxon>
        <taxon>Pseudomonadati</taxon>
        <taxon>Pseudomonadota</taxon>
        <taxon>Alphaproteobacteria</taxon>
        <taxon>Sphingomonadales</taxon>
        <taxon>Erythrobacteraceae</taxon>
        <taxon>Croceibacterium</taxon>
    </lineage>
</organism>
<reference evidence="5 6" key="1">
    <citation type="submission" date="2019-12" db="EMBL/GenBank/DDBJ databases">
        <title>Genomic-based taxomic classification of the family Erythrobacteraceae.</title>
        <authorList>
            <person name="Xu L."/>
        </authorList>
    </citation>
    <scope>NUCLEOTIDE SEQUENCE [LARGE SCALE GENOMIC DNA]</scope>
    <source>
        <strain evidence="5 6">MCCC 1K01500</strain>
    </source>
</reference>
<dbReference type="AlphaFoldDB" id="A0A6I4T064"/>
<gene>
    <name evidence="5" type="ORF">GRI89_10675</name>
</gene>
<dbReference type="PROSITE" id="PS51683">
    <property type="entry name" value="SAM_OMT_II"/>
    <property type="match status" value="1"/>
</dbReference>
<dbReference type="PANTHER" id="PTHR11746">
    <property type="entry name" value="O-METHYLTRANSFERASE"/>
    <property type="match status" value="1"/>
</dbReference>
<dbReference type="InterPro" id="IPR001077">
    <property type="entry name" value="COMT_C"/>
</dbReference>
<name>A0A6I4T064_9SPHN</name>
<accession>A0A6I4T064</accession>
<proteinExistence type="predicted"/>
<dbReference type="SUPFAM" id="SSF53335">
    <property type="entry name" value="S-adenosyl-L-methionine-dependent methyltransferases"/>
    <property type="match status" value="1"/>
</dbReference>
<keyword evidence="6" id="KW-1185">Reference proteome</keyword>
<evidence type="ECO:0000256" key="3">
    <source>
        <dbReference type="ARBA" id="ARBA00022691"/>
    </source>
</evidence>
<dbReference type="OrthoDB" id="7418600at2"/>
<dbReference type="GO" id="GO:0032259">
    <property type="term" value="P:methylation"/>
    <property type="evidence" value="ECO:0007669"/>
    <property type="project" value="UniProtKB-KW"/>
</dbReference>
<protein>
    <recommendedName>
        <fullName evidence="4">O-methyltransferase C-terminal domain-containing protein</fullName>
    </recommendedName>
</protein>
<feature type="domain" description="O-methyltransferase C-terminal" evidence="4">
    <location>
        <begin position="18"/>
        <end position="141"/>
    </location>
</feature>
<comment type="caution">
    <text evidence="5">The sequence shown here is derived from an EMBL/GenBank/DDBJ whole genome shotgun (WGS) entry which is preliminary data.</text>
</comment>
<evidence type="ECO:0000256" key="2">
    <source>
        <dbReference type="ARBA" id="ARBA00022679"/>
    </source>
</evidence>
<dbReference type="Gene3D" id="1.10.287.1350">
    <property type="match status" value="1"/>
</dbReference>
<keyword evidence="1" id="KW-0489">Methyltransferase</keyword>
<evidence type="ECO:0000313" key="6">
    <source>
        <dbReference type="Proteomes" id="UP000433652"/>
    </source>
</evidence>
<keyword evidence="3" id="KW-0949">S-adenosyl-L-methionine</keyword>
<dbReference type="Pfam" id="PF00891">
    <property type="entry name" value="Methyltransf_2"/>
    <property type="match status" value="1"/>
</dbReference>
<dbReference type="Gene3D" id="3.40.50.150">
    <property type="entry name" value="Vaccinia Virus protein VP39"/>
    <property type="match status" value="1"/>
</dbReference>
<evidence type="ECO:0000256" key="1">
    <source>
        <dbReference type="ARBA" id="ARBA00022603"/>
    </source>
</evidence>
<dbReference type="InterPro" id="IPR029063">
    <property type="entry name" value="SAM-dependent_MTases_sf"/>
</dbReference>